<name>B6JWZ0_SCHJY</name>
<comment type="similarity">
    <text evidence="1">Belongs to the eukaryotic ATPase epsilon family.</text>
</comment>
<dbReference type="CDD" id="cd12153">
    <property type="entry name" value="F1-ATPase_epsilon"/>
    <property type="match status" value="1"/>
</dbReference>
<dbReference type="SUPFAM" id="SSF48690">
    <property type="entry name" value="Epsilon subunit of mitochondrial F1F0-ATP synthase"/>
    <property type="match status" value="1"/>
</dbReference>
<sequence length="70" mass="8017">MAFAWKKSFTYSKYLSLCSQAVRDALKPELRAQSQARSTVEFVYSKWKDGSVQYTKSGTPKEEENNTKEG</sequence>
<dbReference type="AlphaFoldDB" id="B6JWZ0"/>
<dbReference type="GO" id="GO:0005743">
    <property type="term" value="C:mitochondrial inner membrane"/>
    <property type="evidence" value="ECO:0007669"/>
    <property type="project" value="InterPro"/>
</dbReference>
<dbReference type="Gene3D" id="1.10.1620.20">
    <property type="entry name" value="ATP synthase, F1 complex, epsilon subunit superfamily, mitochondrial"/>
    <property type="match status" value="1"/>
</dbReference>
<reference evidence="2 4" key="1">
    <citation type="journal article" date="2011" name="Science">
        <title>Comparative functional genomics of the fission yeasts.</title>
        <authorList>
            <person name="Rhind N."/>
            <person name="Chen Z."/>
            <person name="Yassour M."/>
            <person name="Thompson D.A."/>
            <person name="Haas B.J."/>
            <person name="Habib N."/>
            <person name="Wapinski I."/>
            <person name="Roy S."/>
            <person name="Lin M.F."/>
            <person name="Heiman D.I."/>
            <person name="Young S.K."/>
            <person name="Furuya K."/>
            <person name="Guo Y."/>
            <person name="Pidoux A."/>
            <person name="Chen H.M."/>
            <person name="Robbertse B."/>
            <person name="Goldberg J.M."/>
            <person name="Aoki K."/>
            <person name="Bayne E.H."/>
            <person name="Berlin A.M."/>
            <person name="Desjardins C.A."/>
            <person name="Dobbs E."/>
            <person name="Dukaj L."/>
            <person name="Fan L."/>
            <person name="FitzGerald M.G."/>
            <person name="French C."/>
            <person name="Gujja S."/>
            <person name="Hansen K."/>
            <person name="Keifenheim D."/>
            <person name="Levin J.Z."/>
            <person name="Mosher R.A."/>
            <person name="Mueller C.A."/>
            <person name="Pfiffner J."/>
            <person name="Priest M."/>
            <person name="Russ C."/>
            <person name="Smialowska A."/>
            <person name="Swoboda P."/>
            <person name="Sykes S.M."/>
            <person name="Vaughn M."/>
            <person name="Vengrova S."/>
            <person name="Yoder R."/>
            <person name="Zeng Q."/>
            <person name="Allshire R."/>
            <person name="Baulcombe D."/>
            <person name="Birren B.W."/>
            <person name="Brown W."/>
            <person name="Ekwall K."/>
            <person name="Kellis M."/>
            <person name="Leatherwood J."/>
            <person name="Levin H."/>
            <person name="Margalit H."/>
            <person name="Martienssen R."/>
            <person name="Nieduszynski C.A."/>
            <person name="Spatafora J.W."/>
            <person name="Friedman N."/>
            <person name="Dalgaard J.Z."/>
            <person name="Baumann P."/>
            <person name="Niki H."/>
            <person name="Regev A."/>
            <person name="Nusbaum C."/>
        </authorList>
    </citation>
    <scope>NUCLEOTIDE SEQUENCE [LARGE SCALE GENOMIC DNA]</scope>
    <source>
        <strain evidence="4">yFS275 / FY16936</strain>
    </source>
</reference>
<dbReference type="InterPro" id="IPR036742">
    <property type="entry name" value="ATP_synth_F1_esu_sf_mt"/>
</dbReference>
<dbReference type="PANTHER" id="PTHR12448">
    <property type="entry name" value="ATP SYNTHASE EPSILON CHAIN, MITOCHONDRIAL"/>
    <property type="match status" value="1"/>
</dbReference>
<dbReference type="Pfam" id="PF04627">
    <property type="entry name" value="ATP-synt_Eps"/>
    <property type="match status" value="1"/>
</dbReference>
<dbReference type="OrthoDB" id="269124at2759"/>
<accession>B6JWZ0</accession>
<dbReference type="GO" id="GO:0046933">
    <property type="term" value="F:proton-transporting ATP synthase activity, rotational mechanism"/>
    <property type="evidence" value="ECO:0007669"/>
    <property type="project" value="InterPro"/>
</dbReference>
<dbReference type="PANTHER" id="PTHR12448:SF0">
    <property type="entry name" value="ATP SYNTHASE SUBUNIT EPSILON, MITOCHONDRIAL"/>
    <property type="match status" value="1"/>
</dbReference>
<dbReference type="RefSeq" id="XP_002172184.1">
    <property type="nucleotide sequence ID" value="XM_002172148.2"/>
</dbReference>
<dbReference type="eggNOG" id="KOG3495">
    <property type="taxonomic scope" value="Eukaryota"/>
</dbReference>
<dbReference type="HOGENOM" id="CLU_187039_0_0_1"/>
<gene>
    <name evidence="3" type="primary">atp15</name>
    <name evidence="2" type="ORF">SJAG_00915</name>
</gene>
<evidence type="ECO:0000256" key="1">
    <source>
        <dbReference type="ARBA" id="ARBA00009502"/>
    </source>
</evidence>
<dbReference type="InterPro" id="IPR006721">
    <property type="entry name" value="ATP_synth_F1_esu_mt"/>
</dbReference>
<dbReference type="STRING" id="402676.B6JWZ0"/>
<evidence type="ECO:0000313" key="4">
    <source>
        <dbReference type="Proteomes" id="UP000001744"/>
    </source>
</evidence>
<dbReference type="OMA" id="AFAWKKN"/>
<dbReference type="JaponicusDB" id="SJAG_00915">
    <property type="gene designation" value="atp15"/>
</dbReference>
<dbReference type="EMBL" id="KE651166">
    <property type="protein sequence ID" value="EEB05891.1"/>
    <property type="molecule type" value="Genomic_DNA"/>
</dbReference>
<evidence type="ECO:0000313" key="3">
    <source>
        <dbReference type="JaponicusDB" id="SJAG_00915"/>
    </source>
</evidence>
<organism evidence="2 4">
    <name type="scientific">Schizosaccharomyces japonicus (strain yFS275 / FY16936)</name>
    <name type="common">Fission yeast</name>
    <dbReference type="NCBI Taxonomy" id="402676"/>
    <lineage>
        <taxon>Eukaryota</taxon>
        <taxon>Fungi</taxon>
        <taxon>Dikarya</taxon>
        <taxon>Ascomycota</taxon>
        <taxon>Taphrinomycotina</taxon>
        <taxon>Schizosaccharomycetes</taxon>
        <taxon>Schizosaccharomycetales</taxon>
        <taxon>Schizosaccharomycetaceae</taxon>
        <taxon>Schizosaccharomyces</taxon>
    </lineage>
</organism>
<dbReference type="Proteomes" id="UP000001744">
    <property type="component" value="Unassembled WGS sequence"/>
</dbReference>
<protein>
    <submittedName>
        <fullName evidence="2">F0-ATPase epsilon subunit</fullName>
    </submittedName>
</protein>
<dbReference type="VEuPathDB" id="FungiDB:SJAG_00915"/>
<dbReference type="GeneID" id="7052007"/>
<evidence type="ECO:0000313" key="2">
    <source>
        <dbReference type="EMBL" id="EEB05891.1"/>
    </source>
</evidence>
<proteinExistence type="inferred from homology"/>
<dbReference type="GO" id="GO:0045259">
    <property type="term" value="C:proton-transporting ATP synthase complex"/>
    <property type="evidence" value="ECO:0007669"/>
    <property type="project" value="InterPro"/>
</dbReference>
<keyword evidence="4" id="KW-1185">Reference proteome</keyword>